<sequence>MTELLTLKARAKAGIDEVRQALTDPKALNLWLGEHSTVDLPGTFEFWGRYIPEGDAPHQRVLGYDGSTLTLAWTLGGEETTSEITLTSDGDDATVIKVTQTHFDFADAISGANIRGVLQTFWSLALANLVDHVEGRELTTRPDFTSTTFEGDALIDAPIDQVYSALTESAKASEWFGYPVDIDPRKGGRFAMGGFDAGPGVEIVDLVEGRKMSMDWGPGGISTWELAESDGKTRLTFVMSGFDETNPPYGAWTGWLYGVAALRRFSELSDWKIWID</sequence>
<dbReference type="Gene3D" id="3.30.530.20">
    <property type="match status" value="2"/>
</dbReference>
<comment type="caution">
    <text evidence="3">The sequence shown here is derived from an EMBL/GenBank/DDBJ whole genome shotgun (WGS) entry which is preliminary data.</text>
</comment>
<reference evidence="3 4" key="1">
    <citation type="submission" date="2019-03" db="EMBL/GenBank/DDBJ databases">
        <title>Genomic Encyclopedia of Type Strains, Phase III (KMG-III): the genomes of soil and plant-associated and newly described type strains.</title>
        <authorList>
            <person name="Whitman W."/>
        </authorList>
    </citation>
    <scope>NUCLEOTIDE SEQUENCE [LARGE SCALE GENOMIC DNA]</scope>
    <source>
        <strain evidence="3 4">VKM Ac-2570</strain>
    </source>
</reference>
<keyword evidence="4" id="KW-1185">Reference proteome</keyword>
<comment type="similarity">
    <text evidence="1">Belongs to the AHA1 family.</text>
</comment>
<evidence type="ECO:0000313" key="4">
    <source>
        <dbReference type="Proteomes" id="UP000295447"/>
    </source>
</evidence>
<dbReference type="InterPro" id="IPR013538">
    <property type="entry name" value="ASHA1/2-like_C"/>
</dbReference>
<dbReference type="CDD" id="cd07814">
    <property type="entry name" value="SRPBCC_CalC_Aha1-like"/>
    <property type="match status" value="1"/>
</dbReference>
<evidence type="ECO:0000259" key="2">
    <source>
        <dbReference type="Pfam" id="PF08327"/>
    </source>
</evidence>
<evidence type="ECO:0000256" key="1">
    <source>
        <dbReference type="ARBA" id="ARBA00006817"/>
    </source>
</evidence>
<organism evidence="3 4">
    <name type="scientific">Kribbella kalugense</name>
    <dbReference type="NCBI Taxonomy" id="2512221"/>
    <lineage>
        <taxon>Bacteria</taxon>
        <taxon>Bacillati</taxon>
        <taxon>Actinomycetota</taxon>
        <taxon>Actinomycetes</taxon>
        <taxon>Propionibacteriales</taxon>
        <taxon>Kribbellaceae</taxon>
        <taxon>Kribbella</taxon>
    </lineage>
</organism>
<evidence type="ECO:0000313" key="3">
    <source>
        <dbReference type="EMBL" id="TDW18015.1"/>
    </source>
</evidence>
<dbReference type="OrthoDB" id="4538425at2"/>
<proteinExistence type="inferred from homology"/>
<dbReference type="Proteomes" id="UP000295447">
    <property type="component" value="Unassembled WGS sequence"/>
</dbReference>
<dbReference type="EMBL" id="SODF01000002">
    <property type="protein sequence ID" value="TDW18015.1"/>
    <property type="molecule type" value="Genomic_DNA"/>
</dbReference>
<dbReference type="InterPro" id="IPR023393">
    <property type="entry name" value="START-like_dom_sf"/>
</dbReference>
<accession>A0A4R7ZKW4</accession>
<protein>
    <submittedName>
        <fullName evidence="3">Uncharacterized protein YndB with AHSA1/START domain</fullName>
    </submittedName>
</protein>
<dbReference type="Pfam" id="PF08327">
    <property type="entry name" value="AHSA1"/>
    <property type="match status" value="1"/>
</dbReference>
<dbReference type="SUPFAM" id="SSF55961">
    <property type="entry name" value="Bet v1-like"/>
    <property type="match status" value="2"/>
</dbReference>
<feature type="domain" description="Activator of Hsp90 ATPase homologue 1/2-like C-terminal" evidence="2">
    <location>
        <begin position="156"/>
        <end position="255"/>
    </location>
</feature>
<dbReference type="RefSeq" id="WP_134121060.1">
    <property type="nucleotide sequence ID" value="NZ_SODF01000002.1"/>
</dbReference>
<dbReference type="AlphaFoldDB" id="A0A4R7ZKW4"/>
<name>A0A4R7ZKW4_9ACTN</name>
<gene>
    <name evidence="3" type="ORF">EV650_4595</name>
</gene>